<dbReference type="AlphaFoldDB" id="A0AAE0YU55"/>
<evidence type="ECO:0000313" key="3">
    <source>
        <dbReference type="Proteomes" id="UP001283361"/>
    </source>
</evidence>
<evidence type="ECO:0000256" key="1">
    <source>
        <dbReference type="SAM" id="MobiDB-lite"/>
    </source>
</evidence>
<dbReference type="Proteomes" id="UP001283361">
    <property type="component" value="Unassembled WGS sequence"/>
</dbReference>
<keyword evidence="3" id="KW-1185">Reference proteome</keyword>
<reference evidence="2" key="1">
    <citation type="journal article" date="2023" name="G3 (Bethesda)">
        <title>A reference genome for the long-term kleptoplast-retaining sea slug Elysia crispata morphotype clarki.</title>
        <authorList>
            <person name="Eastman K.E."/>
            <person name="Pendleton A.L."/>
            <person name="Shaikh M.A."/>
            <person name="Suttiyut T."/>
            <person name="Ogas R."/>
            <person name="Tomko P."/>
            <person name="Gavelis G."/>
            <person name="Widhalm J.R."/>
            <person name="Wisecaver J.H."/>
        </authorList>
    </citation>
    <scope>NUCLEOTIDE SEQUENCE</scope>
    <source>
        <strain evidence="2">ECLA1</strain>
    </source>
</reference>
<proteinExistence type="predicted"/>
<sequence length="223" mass="23531">MDISRCSALSQVRFVLIAVISRFPLVPNHKVTALLRIPLGPPNSRQPHQGTLSDAPSISDHLGSSLTISQTASVYTVVTVSPGIVSGLRSQVWTDAPGGTSQVRGCGRQAGDCHQGSWGVSSGLEIRELEHLASRSDSGPACSRLTELGDRQAAPAQLLDLLVVAGGETSPFMTHWYREASTRSECKLPSRSPPGPAEFDDSPQSLTREVATGFDVSLTSAGS</sequence>
<name>A0AAE0YU55_9GAST</name>
<protein>
    <submittedName>
        <fullName evidence="2">Uncharacterized protein</fullName>
    </submittedName>
</protein>
<gene>
    <name evidence="2" type="ORF">RRG08_061596</name>
</gene>
<dbReference type="EMBL" id="JAWDGP010005499">
    <property type="protein sequence ID" value="KAK3756536.1"/>
    <property type="molecule type" value="Genomic_DNA"/>
</dbReference>
<feature type="region of interest" description="Disordered" evidence="1">
    <location>
        <begin position="184"/>
        <end position="208"/>
    </location>
</feature>
<comment type="caution">
    <text evidence="2">The sequence shown here is derived from an EMBL/GenBank/DDBJ whole genome shotgun (WGS) entry which is preliminary data.</text>
</comment>
<organism evidence="2 3">
    <name type="scientific">Elysia crispata</name>
    <name type="common">lettuce slug</name>
    <dbReference type="NCBI Taxonomy" id="231223"/>
    <lineage>
        <taxon>Eukaryota</taxon>
        <taxon>Metazoa</taxon>
        <taxon>Spiralia</taxon>
        <taxon>Lophotrochozoa</taxon>
        <taxon>Mollusca</taxon>
        <taxon>Gastropoda</taxon>
        <taxon>Heterobranchia</taxon>
        <taxon>Euthyneura</taxon>
        <taxon>Panpulmonata</taxon>
        <taxon>Sacoglossa</taxon>
        <taxon>Placobranchoidea</taxon>
        <taxon>Plakobranchidae</taxon>
        <taxon>Elysia</taxon>
    </lineage>
</organism>
<evidence type="ECO:0000313" key="2">
    <source>
        <dbReference type="EMBL" id="KAK3756536.1"/>
    </source>
</evidence>
<accession>A0AAE0YU55</accession>